<name>A0A8I1XIC7_XANMN</name>
<dbReference type="NCBIfam" id="TIGR00667">
    <property type="entry name" value="aat"/>
    <property type="match status" value="1"/>
</dbReference>
<evidence type="ECO:0000256" key="1">
    <source>
        <dbReference type="ARBA" id="ARBA00004496"/>
    </source>
</evidence>
<proteinExistence type="inferred from homology"/>
<protein>
    <recommendedName>
        <fullName evidence="11 15">Leucyl/phenylalanyl-tRNA--protein transferase</fullName>
        <ecNumber evidence="10 15">2.3.2.6</ecNumber>
    </recommendedName>
    <alternativeName>
        <fullName evidence="12 15">L/F-transferase</fullName>
    </alternativeName>
    <alternativeName>
        <fullName evidence="13 15">Leucyltransferase</fullName>
    </alternativeName>
    <alternativeName>
        <fullName evidence="14 15">Phenyalanyltransferase</fullName>
    </alternativeName>
</protein>
<evidence type="ECO:0000256" key="3">
    <source>
        <dbReference type="ARBA" id="ARBA00022679"/>
    </source>
</evidence>
<evidence type="ECO:0000256" key="12">
    <source>
        <dbReference type="ARBA" id="ARBA00077136"/>
    </source>
</evidence>
<dbReference type="GO" id="GO:0008914">
    <property type="term" value="F:leucyl-tRNA--protein transferase activity"/>
    <property type="evidence" value="ECO:0007669"/>
    <property type="project" value="UniProtKB-UniRule"/>
</dbReference>
<evidence type="ECO:0000256" key="14">
    <source>
        <dbReference type="ARBA" id="ARBA00083640"/>
    </source>
</evidence>
<keyword evidence="4 15" id="KW-0012">Acyltransferase</keyword>
<dbReference type="GO" id="GO:0030163">
    <property type="term" value="P:protein catabolic process"/>
    <property type="evidence" value="ECO:0007669"/>
    <property type="project" value="UniProtKB-UniRule"/>
</dbReference>
<dbReference type="GO" id="GO:0005737">
    <property type="term" value="C:cytoplasm"/>
    <property type="evidence" value="ECO:0007669"/>
    <property type="project" value="UniProtKB-SubCell"/>
</dbReference>
<dbReference type="Pfam" id="PF03588">
    <property type="entry name" value="Leu_Phe_trans"/>
    <property type="match status" value="1"/>
</dbReference>
<dbReference type="InterPro" id="IPR042221">
    <property type="entry name" value="Leu/Phe-tRNA_Trfase_N"/>
</dbReference>
<dbReference type="HAMAP" id="MF_00688">
    <property type="entry name" value="Leu_Phe_trans"/>
    <property type="match status" value="1"/>
</dbReference>
<dbReference type="EC" id="2.3.2.6" evidence="10 15"/>
<dbReference type="SUPFAM" id="SSF55729">
    <property type="entry name" value="Acyl-CoA N-acyltransferases (Nat)"/>
    <property type="match status" value="1"/>
</dbReference>
<evidence type="ECO:0000256" key="2">
    <source>
        <dbReference type="ARBA" id="ARBA00022490"/>
    </source>
</evidence>
<comment type="similarity">
    <text evidence="9 15">Belongs to the L/F-transferase family.</text>
</comment>
<dbReference type="InterPro" id="IPR004616">
    <property type="entry name" value="Leu/Phe-tRNA_Trfase"/>
</dbReference>
<evidence type="ECO:0000256" key="4">
    <source>
        <dbReference type="ARBA" id="ARBA00023315"/>
    </source>
</evidence>
<evidence type="ECO:0000256" key="11">
    <source>
        <dbReference type="ARBA" id="ARBA00074372"/>
    </source>
</evidence>
<comment type="catalytic activity">
    <reaction evidence="5 15">
        <text>L-phenylalanyl-tRNA(Phe) + an N-terminal L-alpha-aminoacyl-[protein] = an N-terminal L-phenylalanyl-L-alpha-aminoacyl-[protein] + tRNA(Phe)</text>
        <dbReference type="Rhea" id="RHEA:43632"/>
        <dbReference type="Rhea" id="RHEA-COMP:9668"/>
        <dbReference type="Rhea" id="RHEA-COMP:9699"/>
        <dbReference type="Rhea" id="RHEA-COMP:10636"/>
        <dbReference type="Rhea" id="RHEA-COMP:10637"/>
        <dbReference type="ChEBI" id="CHEBI:78442"/>
        <dbReference type="ChEBI" id="CHEBI:78531"/>
        <dbReference type="ChEBI" id="CHEBI:78597"/>
        <dbReference type="ChEBI" id="CHEBI:83561"/>
        <dbReference type="EC" id="2.3.2.6"/>
    </reaction>
</comment>
<dbReference type="PANTHER" id="PTHR30098">
    <property type="entry name" value="LEUCYL/PHENYLALANYL-TRNA--PROTEIN TRANSFERASE"/>
    <property type="match status" value="1"/>
</dbReference>
<comment type="catalytic activity">
    <reaction evidence="7 15">
        <text>N-terminal L-lysyl-[protein] + L-leucyl-tRNA(Leu) = N-terminal L-leucyl-L-lysyl-[protein] + tRNA(Leu) + H(+)</text>
        <dbReference type="Rhea" id="RHEA:12340"/>
        <dbReference type="Rhea" id="RHEA-COMP:9613"/>
        <dbReference type="Rhea" id="RHEA-COMP:9622"/>
        <dbReference type="Rhea" id="RHEA-COMP:12670"/>
        <dbReference type="Rhea" id="RHEA-COMP:12671"/>
        <dbReference type="ChEBI" id="CHEBI:15378"/>
        <dbReference type="ChEBI" id="CHEBI:65249"/>
        <dbReference type="ChEBI" id="CHEBI:78442"/>
        <dbReference type="ChEBI" id="CHEBI:78494"/>
        <dbReference type="ChEBI" id="CHEBI:133043"/>
        <dbReference type="EC" id="2.3.2.6"/>
    </reaction>
</comment>
<keyword evidence="3 15" id="KW-0808">Transferase</keyword>
<comment type="function">
    <text evidence="8 15">Functions in the N-end rule pathway of protein degradation where it conjugates Leu, Phe and, less efficiently, Met from aminoacyl-tRNAs to the N-termini of proteins containing an N-terminal arginine or lysine.</text>
</comment>
<accession>A0A8I1XIC7</accession>
<comment type="catalytic activity">
    <reaction evidence="6 15">
        <text>N-terminal L-arginyl-[protein] + L-leucyl-tRNA(Leu) = N-terminal L-leucyl-L-arginyl-[protein] + tRNA(Leu) + H(+)</text>
        <dbReference type="Rhea" id="RHEA:50416"/>
        <dbReference type="Rhea" id="RHEA-COMP:9613"/>
        <dbReference type="Rhea" id="RHEA-COMP:9622"/>
        <dbReference type="Rhea" id="RHEA-COMP:12672"/>
        <dbReference type="Rhea" id="RHEA-COMP:12673"/>
        <dbReference type="ChEBI" id="CHEBI:15378"/>
        <dbReference type="ChEBI" id="CHEBI:64719"/>
        <dbReference type="ChEBI" id="CHEBI:78442"/>
        <dbReference type="ChEBI" id="CHEBI:78494"/>
        <dbReference type="ChEBI" id="CHEBI:133044"/>
        <dbReference type="EC" id="2.3.2.6"/>
    </reaction>
</comment>
<feature type="region of interest" description="Disordered" evidence="16">
    <location>
        <begin position="225"/>
        <end position="249"/>
    </location>
</feature>
<evidence type="ECO:0000256" key="5">
    <source>
        <dbReference type="ARBA" id="ARBA00050607"/>
    </source>
</evidence>
<comment type="subcellular location">
    <subcellularLocation>
        <location evidence="1 15">Cytoplasm</location>
    </subcellularLocation>
</comment>
<organism evidence="17 18">
    <name type="scientific">Xanthomonas manihotis</name>
    <dbReference type="NCBI Taxonomy" id="43353"/>
    <lineage>
        <taxon>Bacteria</taxon>
        <taxon>Pseudomonadati</taxon>
        <taxon>Pseudomonadota</taxon>
        <taxon>Gammaproteobacteria</taxon>
        <taxon>Lysobacterales</taxon>
        <taxon>Lysobacteraceae</taxon>
        <taxon>Xanthomonas</taxon>
    </lineage>
</organism>
<keyword evidence="2 15" id="KW-0963">Cytoplasm</keyword>
<evidence type="ECO:0000313" key="17">
    <source>
        <dbReference type="EMBL" id="MBO9758707.1"/>
    </source>
</evidence>
<dbReference type="Proteomes" id="UP000668572">
    <property type="component" value="Unassembled WGS sequence"/>
</dbReference>
<evidence type="ECO:0000256" key="8">
    <source>
        <dbReference type="ARBA" id="ARBA00054043"/>
    </source>
</evidence>
<dbReference type="EMBL" id="JAGHXW010000013">
    <property type="protein sequence ID" value="MBO9758707.1"/>
    <property type="molecule type" value="Genomic_DNA"/>
</dbReference>
<comment type="caution">
    <text evidence="17">The sequence shown here is derived from an EMBL/GenBank/DDBJ whole genome shotgun (WGS) entry which is preliminary data.</text>
</comment>
<evidence type="ECO:0000256" key="15">
    <source>
        <dbReference type="HAMAP-Rule" id="MF_00688"/>
    </source>
</evidence>
<dbReference type="FunFam" id="3.30.70.3550:FF:000001">
    <property type="entry name" value="Leucyl/phenylalanyl-tRNA--protein transferase"/>
    <property type="match status" value="1"/>
</dbReference>
<dbReference type="AlphaFoldDB" id="A0A8I1XIC7"/>
<evidence type="ECO:0000256" key="7">
    <source>
        <dbReference type="ARBA" id="ARBA00051538"/>
    </source>
</evidence>
<dbReference type="InterPro" id="IPR042203">
    <property type="entry name" value="Leu/Phe-tRNA_Trfase_C"/>
</dbReference>
<reference evidence="17" key="1">
    <citation type="submission" date="2021-03" db="EMBL/GenBank/DDBJ databases">
        <title>Molecular characterization of Xanthomonas species pathogenic on Araceae and the development of a triplex TaqMan assay for detection of X. phaseoli pv. dieffenbachiae.</title>
        <authorList>
            <person name="Van Der Wolf J."/>
            <person name="Krijger M."/>
            <person name="Mendes O."/>
            <person name="Brankovics B."/>
            <person name="Bonants P."/>
            <person name="Meekes E."/>
        </authorList>
    </citation>
    <scope>NUCLEOTIDE SEQUENCE</scope>
    <source>
        <strain evidence="17">NBC1264</strain>
    </source>
</reference>
<dbReference type="RefSeq" id="WP_017158319.1">
    <property type="nucleotide sequence ID" value="NZ_CP083575.1"/>
</dbReference>
<feature type="compositionally biased region" description="Basic and acidic residues" evidence="16">
    <location>
        <begin position="234"/>
        <end position="249"/>
    </location>
</feature>
<sequence>MARHLPFLLDAAPAAPFPAAGQALRDPDGLLAIGGDLSPQRLLNAYAHGIFPWYSDGQPILWWSPDPRMVFRTDGVRLSSRFKRQLRASTWTVRADTAFEQVIAACAASPRPGQDGTWISAEMQQAYIALHRLGHAHSIEVFDGARLVGGIYGVAIGRMFFGESMFSGESGGSKVALAALAANLHGRGWPLIDAQVENPHLLSLGAERWPRTDFLHEVQRQVAQAEPPGSWSRRYGEHAASDLRETRLT</sequence>
<evidence type="ECO:0000256" key="10">
    <source>
        <dbReference type="ARBA" id="ARBA00066767"/>
    </source>
</evidence>
<dbReference type="Gene3D" id="3.30.70.3550">
    <property type="entry name" value="Leucyl/phenylalanyl-tRNA-protein transferase, N-terminal domain"/>
    <property type="match status" value="1"/>
</dbReference>
<dbReference type="PANTHER" id="PTHR30098:SF2">
    <property type="entry name" value="LEUCYL_PHENYLALANYL-TRNA--PROTEIN TRANSFERASE"/>
    <property type="match status" value="1"/>
</dbReference>
<dbReference type="InterPro" id="IPR016181">
    <property type="entry name" value="Acyl_CoA_acyltransferase"/>
</dbReference>
<evidence type="ECO:0000256" key="9">
    <source>
        <dbReference type="ARBA" id="ARBA00061535"/>
    </source>
</evidence>
<evidence type="ECO:0000313" key="18">
    <source>
        <dbReference type="Proteomes" id="UP000668572"/>
    </source>
</evidence>
<gene>
    <name evidence="15" type="primary">aat</name>
    <name evidence="17" type="ORF">J7405_03910</name>
</gene>
<evidence type="ECO:0000256" key="16">
    <source>
        <dbReference type="SAM" id="MobiDB-lite"/>
    </source>
</evidence>
<dbReference type="Gene3D" id="3.40.630.70">
    <property type="entry name" value="Leucyl/phenylalanyl-tRNA-protein transferase, C-terminal domain"/>
    <property type="match status" value="1"/>
</dbReference>
<evidence type="ECO:0000256" key="6">
    <source>
        <dbReference type="ARBA" id="ARBA00050652"/>
    </source>
</evidence>
<evidence type="ECO:0000256" key="13">
    <source>
        <dbReference type="ARBA" id="ARBA00077165"/>
    </source>
</evidence>